<dbReference type="GeneID" id="14865540"/>
<dbReference type="AlphaFoldDB" id="F4QEG7"/>
<dbReference type="STRING" id="1054147.F4QEG7"/>
<sequence>MSVVAVSQSKEHHFSKDVVDSITLIEGRGVLGDCHFGENVQHLSRVKVNPNQPNLRQVHLISQEFQQELKGKGFVKGCLPGQMGENITTVGIDLINLPLGTTLTINDVVLEITGLRNPCPQLSKLESDLLEACRLRDEQGEIIVRKSGIMAIVLKGGSIKASDKIIVQSPPEPHVALKVV</sequence>
<name>F4QEG7_CACFS</name>
<proteinExistence type="predicted"/>
<accession>F4QEG7</accession>
<dbReference type="InterPro" id="IPR052716">
    <property type="entry name" value="MOSC_domain"/>
</dbReference>
<dbReference type="Pfam" id="PF03473">
    <property type="entry name" value="MOSC"/>
    <property type="match status" value="1"/>
</dbReference>
<dbReference type="PANTHER" id="PTHR36930">
    <property type="entry name" value="METAL-SULFUR CLUSTER BIOSYNTHESIS PROTEINS YUAD-RELATED"/>
    <property type="match status" value="1"/>
</dbReference>
<dbReference type="KEGG" id="dfa:DFA_11041"/>
<evidence type="ECO:0000313" key="2">
    <source>
        <dbReference type="EMBL" id="EGG13280.1"/>
    </source>
</evidence>
<gene>
    <name evidence="2" type="ORF">DFA_11041</name>
</gene>
<evidence type="ECO:0000313" key="3">
    <source>
        <dbReference type="Proteomes" id="UP000007797"/>
    </source>
</evidence>
<dbReference type="PANTHER" id="PTHR36930:SF1">
    <property type="entry name" value="MOSC DOMAIN-CONTAINING PROTEIN"/>
    <property type="match status" value="1"/>
</dbReference>
<keyword evidence="3" id="KW-1185">Reference proteome</keyword>
<dbReference type="GO" id="GO:0030151">
    <property type="term" value="F:molybdenum ion binding"/>
    <property type="evidence" value="ECO:0007669"/>
    <property type="project" value="InterPro"/>
</dbReference>
<dbReference type="GO" id="GO:0030170">
    <property type="term" value="F:pyridoxal phosphate binding"/>
    <property type="evidence" value="ECO:0007669"/>
    <property type="project" value="InterPro"/>
</dbReference>
<evidence type="ECO:0000259" key="1">
    <source>
        <dbReference type="PROSITE" id="PS51340"/>
    </source>
</evidence>
<dbReference type="OMA" id="VRKAGVM"/>
<protein>
    <submittedName>
        <fullName evidence="2">MOSC domain-containing protein</fullName>
    </submittedName>
</protein>
<organism evidence="2 3">
    <name type="scientific">Cavenderia fasciculata</name>
    <name type="common">Slime mold</name>
    <name type="synonym">Dictyostelium fasciculatum</name>
    <dbReference type="NCBI Taxonomy" id="261658"/>
    <lineage>
        <taxon>Eukaryota</taxon>
        <taxon>Amoebozoa</taxon>
        <taxon>Evosea</taxon>
        <taxon>Eumycetozoa</taxon>
        <taxon>Dictyostelia</taxon>
        <taxon>Acytosteliales</taxon>
        <taxon>Cavenderiaceae</taxon>
        <taxon>Cavenderia</taxon>
    </lineage>
</organism>
<dbReference type="Proteomes" id="UP000007797">
    <property type="component" value="Unassembled WGS sequence"/>
</dbReference>
<feature type="domain" description="MOSC" evidence="1">
    <location>
        <begin position="17"/>
        <end position="168"/>
    </location>
</feature>
<dbReference type="GO" id="GO:0003824">
    <property type="term" value="F:catalytic activity"/>
    <property type="evidence" value="ECO:0007669"/>
    <property type="project" value="InterPro"/>
</dbReference>
<reference evidence="3" key="1">
    <citation type="journal article" date="2011" name="Genome Res.">
        <title>Phylogeny-wide analysis of social amoeba genomes highlights ancient origins for complex intercellular communication.</title>
        <authorList>
            <person name="Heidel A.J."/>
            <person name="Lawal H.M."/>
            <person name="Felder M."/>
            <person name="Schilde C."/>
            <person name="Helps N.R."/>
            <person name="Tunggal B."/>
            <person name="Rivero F."/>
            <person name="John U."/>
            <person name="Schleicher M."/>
            <person name="Eichinger L."/>
            <person name="Platzer M."/>
            <person name="Noegel A.A."/>
            <person name="Schaap P."/>
            <person name="Gloeckner G."/>
        </authorList>
    </citation>
    <scope>NUCLEOTIDE SEQUENCE [LARGE SCALE GENOMIC DNA]</scope>
    <source>
        <strain evidence="3">SH3</strain>
    </source>
</reference>
<dbReference type="Gene3D" id="2.40.33.20">
    <property type="entry name" value="PK beta-barrel domain-like"/>
    <property type="match status" value="1"/>
</dbReference>
<dbReference type="SUPFAM" id="SSF50800">
    <property type="entry name" value="PK beta-barrel domain-like"/>
    <property type="match status" value="1"/>
</dbReference>
<dbReference type="OrthoDB" id="14384at2759"/>
<dbReference type="InterPro" id="IPR005302">
    <property type="entry name" value="MoCF_Sase_C"/>
</dbReference>
<dbReference type="RefSeq" id="XP_004349979.1">
    <property type="nucleotide sequence ID" value="XM_004349929.1"/>
</dbReference>
<dbReference type="InterPro" id="IPR011037">
    <property type="entry name" value="Pyrv_Knase-like_insert_dom_sf"/>
</dbReference>
<dbReference type="EMBL" id="GL883029">
    <property type="protein sequence ID" value="EGG13280.1"/>
    <property type="molecule type" value="Genomic_DNA"/>
</dbReference>
<dbReference type="PROSITE" id="PS51340">
    <property type="entry name" value="MOSC"/>
    <property type="match status" value="1"/>
</dbReference>